<dbReference type="RefSeq" id="WP_284133675.1">
    <property type="nucleotide sequence ID" value="NZ_JASKYM010000011.1"/>
</dbReference>
<organism evidence="1 2">
    <name type="scientific">Romboutsia sedimentorum</name>
    <dbReference type="NCBI Taxonomy" id="1368474"/>
    <lineage>
        <taxon>Bacteria</taxon>
        <taxon>Bacillati</taxon>
        <taxon>Bacillota</taxon>
        <taxon>Clostridia</taxon>
        <taxon>Peptostreptococcales</taxon>
        <taxon>Peptostreptococcaceae</taxon>
        <taxon>Romboutsia</taxon>
    </lineage>
</organism>
<evidence type="ECO:0000313" key="1">
    <source>
        <dbReference type="EMBL" id="MDK2564765.1"/>
    </source>
</evidence>
<dbReference type="EMBL" id="JASKYM010000011">
    <property type="protein sequence ID" value="MDK2564765.1"/>
    <property type="molecule type" value="Genomic_DNA"/>
</dbReference>
<evidence type="ECO:0000313" key="2">
    <source>
        <dbReference type="Proteomes" id="UP001301012"/>
    </source>
</evidence>
<name>A0ABT7ECW2_9FIRM</name>
<sequence length="129" mass="15025">MGEQLQYEMENSNLNFPGNNPYKVSNNQGFSYLSNNGNSGSKSTIRIIYLDILNLSWDNTILYNKKIEYKLKSIGLMKNKDDVDGVQPRQVIYIEPGQNTYIDFDVMYSGLVYNANELEEEYTIKHRYK</sequence>
<keyword evidence="2" id="KW-1185">Reference proteome</keyword>
<dbReference type="Proteomes" id="UP001301012">
    <property type="component" value="Unassembled WGS sequence"/>
</dbReference>
<reference evidence="1 2" key="1">
    <citation type="submission" date="2023-05" db="EMBL/GenBank/DDBJ databases">
        <title>Rombocin, a short stable natural nisin variant, displays selective antimicrobial activity against Listeria monocytogenes and employs dual mode of action to kill target bacterial strains.</title>
        <authorList>
            <person name="Wambui J."/>
            <person name="Stephan R."/>
            <person name="Kuipers O.P."/>
        </authorList>
    </citation>
    <scope>NUCLEOTIDE SEQUENCE [LARGE SCALE GENOMIC DNA]</scope>
    <source>
        <strain evidence="1 2">RC002</strain>
    </source>
</reference>
<comment type="caution">
    <text evidence="1">The sequence shown here is derived from an EMBL/GenBank/DDBJ whole genome shotgun (WGS) entry which is preliminary data.</text>
</comment>
<accession>A0ABT7ECW2</accession>
<evidence type="ECO:0008006" key="3">
    <source>
        <dbReference type="Google" id="ProtNLM"/>
    </source>
</evidence>
<protein>
    <recommendedName>
        <fullName evidence="3">DUF5067 domain-containing protein</fullName>
    </recommendedName>
</protein>
<proteinExistence type="predicted"/>
<gene>
    <name evidence="1" type="ORF">QOZ84_14615</name>
</gene>